<proteinExistence type="predicted"/>
<dbReference type="Proteomes" id="UP000011096">
    <property type="component" value="Unassembled WGS sequence"/>
</dbReference>
<gene>
    <name evidence="2" type="ORF">CGGC5_13506</name>
    <name evidence="3" type="ORF">CGGC5_v005832</name>
    <name evidence="4" type="ORF">CGGC5_v005939</name>
</gene>
<evidence type="ECO:0000313" key="5">
    <source>
        <dbReference type="Proteomes" id="UP000011096"/>
    </source>
</evidence>
<evidence type="ECO:0000313" key="4">
    <source>
        <dbReference type="EMBL" id="KAF4486525.1"/>
    </source>
</evidence>
<accession>L2FHW2</accession>
<name>L2FHW2_COLFN</name>
<dbReference type="EMBL" id="ANPB02000003">
    <property type="protein sequence ID" value="KAF4486274.1"/>
    <property type="molecule type" value="Genomic_DNA"/>
</dbReference>
<dbReference type="HOGENOM" id="CLU_070106_0_0_1"/>
<keyword evidence="5" id="KW-1185">Reference proteome</keyword>
<organism evidence="2">
    <name type="scientific">Colletotrichum fructicola (strain Nara gc5)</name>
    <name type="common">Anthracnose fungus</name>
    <name type="synonym">Colletotrichum gloeosporioides (strain Nara gc5)</name>
    <dbReference type="NCBI Taxonomy" id="1213859"/>
    <lineage>
        <taxon>Eukaryota</taxon>
        <taxon>Fungi</taxon>
        <taxon>Dikarya</taxon>
        <taxon>Ascomycota</taxon>
        <taxon>Pezizomycotina</taxon>
        <taxon>Sordariomycetes</taxon>
        <taxon>Hypocreomycetidae</taxon>
        <taxon>Glomerellales</taxon>
        <taxon>Glomerellaceae</taxon>
        <taxon>Colletotrichum</taxon>
        <taxon>Colletotrichum gloeosporioides species complex</taxon>
    </lineage>
</organism>
<reference evidence="2" key="1">
    <citation type="submission" date="2012-08" db="EMBL/GenBank/DDBJ databases">
        <title>Genome analysis of Colletotrichum orbiculare and Colletotrichum fructicola.</title>
        <authorList>
            <person name="Gan P.H.P."/>
            <person name="Ikeda K."/>
            <person name="Irieda H."/>
            <person name="Narusaka M."/>
            <person name="O'Connell R.J."/>
            <person name="Narusaka Y."/>
            <person name="Takano Y."/>
            <person name="Kubo Y."/>
            <person name="Shirasu K."/>
        </authorList>
    </citation>
    <scope>NUCLEOTIDE SEQUENCE</scope>
    <source>
        <strain evidence="2">Nara gc5</strain>
    </source>
</reference>
<protein>
    <submittedName>
        <fullName evidence="2">Uncharacterized protein</fullName>
    </submittedName>
</protein>
<evidence type="ECO:0000313" key="3">
    <source>
        <dbReference type="EMBL" id="KAF4486274.1"/>
    </source>
</evidence>
<sequence>MAGASPEERLDIYDKRAKDKVRKSGSSAQRKVIQIGEIGRVFSAVVYFNPTYGRLDGAVHLPEGQDIPDLNGFLAELLNGPCGADSRHDPQRAQTCRRLSQSIRLSSFPMHDKIAVDTRSSAIDAAADAKADVPRADSINSTSAARIGDSNTSDDRTLRAPRDTNGRMQSDWRMADDSAARNASRYVGKHEVPACACAEGVSGVDRAAGILTADTLRGLDIPEAGSKVQSGRPGDVSEWETIHAQNVGATTTQAAGAGLSRTQAVKAAQLRRFLRQVSLHIRQGAVTAPPDRSSS</sequence>
<evidence type="ECO:0000256" key="1">
    <source>
        <dbReference type="SAM" id="MobiDB-lite"/>
    </source>
</evidence>
<dbReference type="InParanoid" id="L2FHW2"/>
<reference evidence="3 5" key="3">
    <citation type="submission" date="2020-04" db="EMBL/GenBank/DDBJ databases">
        <title>Genome sequencing and assembly of multiple isolates from the Colletotrichum gloeosporioides species complex.</title>
        <authorList>
            <person name="Gan P."/>
            <person name="Shirasu K."/>
        </authorList>
    </citation>
    <scope>NUCLEOTIDE SEQUENCE [LARGE SCALE GENOMIC DNA]</scope>
    <source>
        <strain evidence="3 5">Nara gc5</strain>
    </source>
</reference>
<dbReference type="OrthoDB" id="4838533at2759"/>
<evidence type="ECO:0000313" key="2">
    <source>
        <dbReference type="EMBL" id="ELA25318.1"/>
    </source>
</evidence>
<reference evidence="3 5" key="2">
    <citation type="submission" date="2012-08" db="EMBL/GenBank/DDBJ databases">
        <authorList>
            <person name="Gan P.H.P."/>
            <person name="Ikeda K."/>
            <person name="Irieda H."/>
            <person name="Narusaka M."/>
            <person name="O'Connell R.J."/>
            <person name="Narusaka Y."/>
            <person name="Takano Y."/>
            <person name="Kubo Y."/>
            <person name="Shirasu K."/>
        </authorList>
    </citation>
    <scope>NUCLEOTIDE SEQUENCE [LARGE SCALE GENOMIC DNA]</scope>
    <source>
        <strain evidence="3 5">Nara gc5</strain>
    </source>
</reference>
<dbReference type="EMBL" id="ANPB02000003">
    <property type="protein sequence ID" value="KAF4486525.1"/>
    <property type="molecule type" value="Genomic_DNA"/>
</dbReference>
<feature type="compositionally biased region" description="Basic and acidic residues" evidence="1">
    <location>
        <begin position="153"/>
        <end position="165"/>
    </location>
</feature>
<dbReference type="AlphaFoldDB" id="L2FHW2"/>
<dbReference type="EMBL" id="KB021164">
    <property type="protein sequence ID" value="ELA25318.1"/>
    <property type="molecule type" value="Genomic_DNA"/>
</dbReference>
<feature type="region of interest" description="Disordered" evidence="1">
    <location>
        <begin position="140"/>
        <end position="169"/>
    </location>
</feature>